<keyword evidence="4" id="KW-0804">Transcription</keyword>
<evidence type="ECO:0000256" key="4">
    <source>
        <dbReference type="ARBA" id="ARBA00023163"/>
    </source>
</evidence>
<protein>
    <submittedName>
        <fullName evidence="7">Putative RNA polymerase sigma factor</fullName>
    </submittedName>
</protein>
<dbReference type="Gene3D" id="1.10.10.10">
    <property type="entry name" value="Winged helix-like DNA-binding domain superfamily/Winged helix DNA-binding domain"/>
    <property type="match status" value="1"/>
</dbReference>
<feature type="domain" description="RNA polymerase sigma factor 70 region 4 type 2" evidence="6">
    <location>
        <begin position="130"/>
        <end position="181"/>
    </location>
</feature>
<dbReference type="CDD" id="cd06171">
    <property type="entry name" value="Sigma70_r4"/>
    <property type="match status" value="1"/>
</dbReference>
<keyword evidence="3" id="KW-0731">Sigma factor</keyword>
<dbReference type="GO" id="GO:0003677">
    <property type="term" value="F:DNA binding"/>
    <property type="evidence" value="ECO:0007669"/>
    <property type="project" value="InterPro"/>
</dbReference>
<dbReference type="GO" id="GO:0016987">
    <property type="term" value="F:sigma factor activity"/>
    <property type="evidence" value="ECO:0007669"/>
    <property type="project" value="UniProtKB-KW"/>
</dbReference>
<dbReference type="GO" id="GO:0006352">
    <property type="term" value="P:DNA-templated transcription initiation"/>
    <property type="evidence" value="ECO:0007669"/>
    <property type="project" value="InterPro"/>
</dbReference>
<evidence type="ECO:0000256" key="2">
    <source>
        <dbReference type="ARBA" id="ARBA00023015"/>
    </source>
</evidence>
<keyword evidence="2" id="KW-0805">Transcription regulation</keyword>
<dbReference type="InterPro" id="IPR013325">
    <property type="entry name" value="RNA_pol_sigma_r2"/>
</dbReference>
<sequence length="191" mass="21567">MRVELRKAANIAVVSDDAERLMERVRARDAVAFEQLYDEHHRIVWSIAMRVLGEREAAEDVTQAVFMKLWNAPERFVGGNFPGWLARVTRNRALDALRSRSLRSTEELPAALPEDERLEEVAFARLDAGEIRRALATLPPEQRNAIELGFFGGLTHEAIAERTGDPLGTVKTRIRSGLRKLRAALDGKIER</sequence>
<dbReference type="InterPro" id="IPR013324">
    <property type="entry name" value="RNA_pol_sigma_r3/r4-like"/>
</dbReference>
<organism evidence="7">
    <name type="scientific">mine drainage metagenome</name>
    <dbReference type="NCBI Taxonomy" id="410659"/>
    <lineage>
        <taxon>unclassified sequences</taxon>
        <taxon>metagenomes</taxon>
        <taxon>ecological metagenomes</taxon>
    </lineage>
</organism>
<reference evidence="7" key="1">
    <citation type="submission" date="2009-10" db="EMBL/GenBank/DDBJ databases">
        <title>Diversity of trophic interactions inside an arsenic-rich microbial ecosystem.</title>
        <authorList>
            <person name="Bertin P.N."/>
            <person name="Heinrich-Salmeron A."/>
            <person name="Pelletier E."/>
            <person name="Goulhen-Chollet F."/>
            <person name="Arsene-Ploetze F."/>
            <person name="Gallien S."/>
            <person name="Calteau A."/>
            <person name="Vallenet D."/>
            <person name="Casiot C."/>
            <person name="Chane-Woon-Ming B."/>
            <person name="Giloteaux L."/>
            <person name="Barakat M."/>
            <person name="Bonnefoy V."/>
            <person name="Bruneel O."/>
            <person name="Chandler M."/>
            <person name="Cleiss J."/>
            <person name="Duran R."/>
            <person name="Elbaz-Poulichet F."/>
            <person name="Fonknechten N."/>
            <person name="Lauga B."/>
            <person name="Mornico D."/>
            <person name="Ortet P."/>
            <person name="Schaeffer C."/>
            <person name="Siguier P."/>
            <person name="Alexander Thil Smith A."/>
            <person name="Van Dorsselaer A."/>
            <person name="Weissenbach J."/>
            <person name="Medigue C."/>
            <person name="Le Paslier D."/>
        </authorList>
    </citation>
    <scope>NUCLEOTIDE SEQUENCE</scope>
</reference>
<dbReference type="NCBIfam" id="TIGR02937">
    <property type="entry name" value="sigma70-ECF"/>
    <property type="match status" value="1"/>
</dbReference>
<comment type="caution">
    <text evidence="7">The sequence shown here is derived from an EMBL/GenBank/DDBJ whole genome shotgun (WGS) entry which is preliminary data.</text>
</comment>
<dbReference type="Pfam" id="PF08281">
    <property type="entry name" value="Sigma70_r4_2"/>
    <property type="match status" value="1"/>
</dbReference>
<gene>
    <name evidence="7" type="ORF">CARN1_0159</name>
</gene>
<dbReference type="PANTHER" id="PTHR43133">
    <property type="entry name" value="RNA POLYMERASE ECF-TYPE SIGMA FACTO"/>
    <property type="match status" value="1"/>
</dbReference>
<dbReference type="AlphaFoldDB" id="E6PEU8"/>
<dbReference type="SUPFAM" id="SSF88659">
    <property type="entry name" value="Sigma3 and sigma4 domains of RNA polymerase sigma factors"/>
    <property type="match status" value="1"/>
</dbReference>
<evidence type="ECO:0000259" key="6">
    <source>
        <dbReference type="Pfam" id="PF08281"/>
    </source>
</evidence>
<dbReference type="InterPro" id="IPR036388">
    <property type="entry name" value="WH-like_DNA-bd_sf"/>
</dbReference>
<dbReference type="SUPFAM" id="SSF88946">
    <property type="entry name" value="Sigma2 domain of RNA polymerase sigma factors"/>
    <property type="match status" value="1"/>
</dbReference>
<proteinExistence type="inferred from homology"/>
<accession>E6PEU8</accession>
<evidence type="ECO:0000256" key="1">
    <source>
        <dbReference type="ARBA" id="ARBA00010641"/>
    </source>
</evidence>
<dbReference type="Pfam" id="PF04542">
    <property type="entry name" value="Sigma70_r2"/>
    <property type="match status" value="1"/>
</dbReference>
<dbReference type="EMBL" id="CABL01000005">
    <property type="protein sequence ID" value="CBH74984.1"/>
    <property type="molecule type" value="Genomic_DNA"/>
</dbReference>
<dbReference type="InterPro" id="IPR007627">
    <property type="entry name" value="RNA_pol_sigma70_r2"/>
</dbReference>
<name>E6PEU8_9ZZZZ</name>
<dbReference type="InterPro" id="IPR039425">
    <property type="entry name" value="RNA_pol_sigma-70-like"/>
</dbReference>
<evidence type="ECO:0000256" key="3">
    <source>
        <dbReference type="ARBA" id="ARBA00023082"/>
    </source>
</evidence>
<dbReference type="InterPro" id="IPR014284">
    <property type="entry name" value="RNA_pol_sigma-70_dom"/>
</dbReference>
<dbReference type="Gene3D" id="1.10.1740.10">
    <property type="match status" value="1"/>
</dbReference>
<feature type="domain" description="RNA polymerase sigma-70 region 2" evidence="5">
    <location>
        <begin position="36"/>
        <end position="101"/>
    </location>
</feature>
<comment type="similarity">
    <text evidence="1">Belongs to the sigma-70 factor family. ECF subfamily.</text>
</comment>
<dbReference type="PANTHER" id="PTHR43133:SF62">
    <property type="entry name" value="RNA POLYMERASE SIGMA FACTOR SIGZ"/>
    <property type="match status" value="1"/>
</dbReference>
<evidence type="ECO:0000259" key="5">
    <source>
        <dbReference type="Pfam" id="PF04542"/>
    </source>
</evidence>
<evidence type="ECO:0000313" key="7">
    <source>
        <dbReference type="EMBL" id="CBH74984.1"/>
    </source>
</evidence>
<dbReference type="InterPro" id="IPR013249">
    <property type="entry name" value="RNA_pol_sigma70_r4_t2"/>
</dbReference>